<dbReference type="InterPro" id="IPR022441">
    <property type="entry name" value="Para_beta_helix_rpt-2"/>
</dbReference>
<dbReference type="NCBIfam" id="NF047854">
    <property type="entry name" value="LIC10774_LIC10365_LIC10821_LIC11207_LIC11030_fam"/>
    <property type="match status" value="1"/>
</dbReference>
<name>A0A828YXJ8_9LEPT</name>
<feature type="signal peptide" evidence="1">
    <location>
        <begin position="1"/>
        <end position="21"/>
    </location>
</feature>
<dbReference type="InterPro" id="IPR011050">
    <property type="entry name" value="Pectin_lyase_fold/virulence"/>
</dbReference>
<dbReference type="RefSeq" id="WP_004500796.1">
    <property type="nucleotide sequence ID" value="NZ_AFLV02000081.1"/>
</dbReference>
<dbReference type="InterPro" id="IPR011459">
    <property type="entry name" value="DUF1565"/>
</dbReference>
<dbReference type="SUPFAM" id="SSF51126">
    <property type="entry name" value="Pectin lyase-like"/>
    <property type="match status" value="1"/>
</dbReference>
<dbReference type="Proteomes" id="UP000001338">
    <property type="component" value="Unassembled WGS sequence"/>
</dbReference>
<proteinExistence type="predicted"/>
<gene>
    <name evidence="3" type="ORF">LEP1GSC036_1578</name>
</gene>
<dbReference type="SMART" id="SM00710">
    <property type="entry name" value="PbH1"/>
    <property type="match status" value="4"/>
</dbReference>
<evidence type="ECO:0000259" key="2">
    <source>
        <dbReference type="Pfam" id="PF07602"/>
    </source>
</evidence>
<protein>
    <submittedName>
        <fullName evidence="3">PF07602 family protein</fullName>
    </submittedName>
</protein>
<dbReference type="NCBIfam" id="TIGR03804">
    <property type="entry name" value="para_beta_helix"/>
    <property type="match status" value="1"/>
</dbReference>
<organism evidence="3 4">
    <name type="scientific">Leptospira weilii str. 2006001853</name>
    <dbReference type="NCBI Taxonomy" id="1001589"/>
    <lineage>
        <taxon>Bacteria</taxon>
        <taxon>Pseudomonadati</taxon>
        <taxon>Spirochaetota</taxon>
        <taxon>Spirochaetia</taxon>
        <taxon>Leptospirales</taxon>
        <taxon>Leptospiraceae</taxon>
        <taxon>Leptospira</taxon>
    </lineage>
</organism>
<keyword evidence="1" id="KW-0732">Signal</keyword>
<evidence type="ECO:0000256" key="1">
    <source>
        <dbReference type="SAM" id="SignalP"/>
    </source>
</evidence>
<evidence type="ECO:0000313" key="3">
    <source>
        <dbReference type="EMBL" id="EKR62473.1"/>
    </source>
</evidence>
<accession>A0A828YXJ8</accession>
<feature type="chain" id="PRO_5033015991" evidence="1">
    <location>
        <begin position="22"/>
        <end position="364"/>
    </location>
</feature>
<reference evidence="3 4" key="1">
    <citation type="submission" date="2012-10" db="EMBL/GenBank/DDBJ databases">
        <authorList>
            <person name="Harkins D.M."/>
            <person name="Durkin A.S."/>
            <person name="Brinkac L.M."/>
            <person name="Haft D.H."/>
            <person name="Selengut J.D."/>
            <person name="Sanka R."/>
            <person name="DePew J."/>
            <person name="Purushe J."/>
            <person name="Whelen A.C."/>
            <person name="Vinetz J.M."/>
            <person name="Sutton G.G."/>
            <person name="Nierman W.C."/>
            <person name="Fouts D.E."/>
        </authorList>
    </citation>
    <scope>NUCLEOTIDE SEQUENCE [LARGE SCALE GENOMIC DNA]</scope>
    <source>
        <strain evidence="3 4">2006001853</strain>
    </source>
</reference>
<sequence length="364" mass="37849">MKQIFSMCLATFLLFAGCAGANDGNENSSLLLLGISDKSLLDIATNPQKSLANLTESSVYYVDALAGDDSNPGTSLAPYRTITYAVSQPGKTIYVAPGTYDEALGETFPIKIPVGMNLIGNESGKGIETEQNSGYTGAGINPNEGPTLILGGGLIAPGSSTNYTTLTLRNNSTIAGFTITNPKPLYSGNNTAVEIFGELSGIVTGTTIRNNTLTGTVGGAGILVSSFNHPASTGNTISGNTITSNYYGINYHFSSAAIKVENNLISRNLWGIAIATNTNVNPSMDLGGGSTGSNGNNTISCNTKYDLRAPVPNTVTLYAKNNHWDHIPPTVAVLTTDGNADIFNPSNFFIFTSGMSLAAAPCDP</sequence>
<dbReference type="EMBL" id="AFLV02000081">
    <property type="protein sequence ID" value="EKR62473.1"/>
    <property type="molecule type" value="Genomic_DNA"/>
</dbReference>
<comment type="caution">
    <text evidence="3">The sequence shown here is derived from an EMBL/GenBank/DDBJ whole genome shotgun (WGS) entry which is preliminary data.</text>
</comment>
<dbReference type="Gene3D" id="2.160.20.10">
    <property type="entry name" value="Single-stranded right-handed beta-helix, Pectin lyase-like"/>
    <property type="match status" value="1"/>
</dbReference>
<dbReference type="AlphaFoldDB" id="A0A828YXJ8"/>
<dbReference type="PROSITE" id="PS51257">
    <property type="entry name" value="PROKAR_LIPOPROTEIN"/>
    <property type="match status" value="1"/>
</dbReference>
<evidence type="ECO:0000313" key="4">
    <source>
        <dbReference type="Proteomes" id="UP000001338"/>
    </source>
</evidence>
<dbReference type="Pfam" id="PF07602">
    <property type="entry name" value="DUF1565"/>
    <property type="match status" value="1"/>
</dbReference>
<dbReference type="InterPro" id="IPR006626">
    <property type="entry name" value="PbH1"/>
</dbReference>
<feature type="domain" description="DUF1565" evidence="2">
    <location>
        <begin position="66"/>
        <end position="331"/>
    </location>
</feature>
<dbReference type="InterPro" id="IPR012334">
    <property type="entry name" value="Pectin_lyas_fold"/>
</dbReference>